<evidence type="ECO:0000313" key="2">
    <source>
        <dbReference type="EMBL" id="GMN40436.1"/>
    </source>
</evidence>
<name>A0AA88D2T0_FICCA</name>
<feature type="compositionally biased region" description="Polar residues" evidence="1">
    <location>
        <begin position="88"/>
        <end position="120"/>
    </location>
</feature>
<evidence type="ECO:0000256" key="1">
    <source>
        <dbReference type="SAM" id="MobiDB-lite"/>
    </source>
</evidence>
<accession>A0AA88D2T0</accession>
<feature type="region of interest" description="Disordered" evidence="1">
    <location>
        <begin position="85"/>
        <end position="132"/>
    </location>
</feature>
<sequence>MAPFSNGLLHHSRGLLHSPTGPPRNSRGFPSLSRCTPPVPIPHSARTHARQAGLFLSRFIVKLKTCHKHLIPTPTQAASAYCNINPGPKTSSPAAVNPSLTTQGFMPTPTAAPQSSTQAGRRSKFTVRRSHN</sequence>
<proteinExistence type="predicted"/>
<protein>
    <submittedName>
        <fullName evidence="2">Uncharacterized protein</fullName>
    </submittedName>
</protein>
<reference evidence="2" key="1">
    <citation type="submission" date="2023-07" db="EMBL/GenBank/DDBJ databases">
        <title>draft genome sequence of fig (Ficus carica).</title>
        <authorList>
            <person name="Takahashi T."/>
            <person name="Nishimura K."/>
        </authorList>
    </citation>
    <scope>NUCLEOTIDE SEQUENCE</scope>
</reference>
<dbReference type="AlphaFoldDB" id="A0AA88D2T0"/>
<keyword evidence="3" id="KW-1185">Reference proteome</keyword>
<feature type="compositionally biased region" description="Basic residues" evidence="1">
    <location>
        <begin position="121"/>
        <end position="132"/>
    </location>
</feature>
<comment type="caution">
    <text evidence="2">The sequence shown here is derived from an EMBL/GenBank/DDBJ whole genome shotgun (WGS) entry which is preliminary data.</text>
</comment>
<dbReference type="EMBL" id="BTGU01000011">
    <property type="protein sequence ID" value="GMN40436.1"/>
    <property type="molecule type" value="Genomic_DNA"/>
</dbReference>
<gene>
    <name evidence="2" type="ORF">TIFTF001_009659</name>
</gene>
<evidence type="ECO:0000313" key="3">
    <source>
        <dbReference type="Proteomes" id="UP001187192"/>
    </source>
</evidence>
<feature type="region of interest" description="Disordered" evidence="1">
    <location>
        <begin position="1"/>
        <end position="48"/>
    </location>
</feature>
<organism evidence="2 3">
    <name type="scientific">Ficus carica</name>
    <name type="common">Common fig</name>
    <dbReference type="NCBI Taxonomy" id="3494"/>
    <lineage>
        <taxon>Eukaryota</taxon>
        <taxon>Viridiplantae</taxon>
        <taxon>Streptophyta</taxon>
        <taxon>Embryophyta</taxon>
        <taxon>Tracheophyta</taxon>
        <taxon>Spermatophyta</taxon>
        <taxon>Magnoliopsida</taxon>
        <taxon>eudicotyledons</taxon>
        <taxon>Gunneridae</taxon>
        <taxon>Pentapetalae</taxon>
        <taxon>rosids</taxon>
        <taxon>fabids</taxon>
        <taxon>Rosales</taxon>
        <taxon>Moraceae</taxon>
        <taxon>Ficeae</taxon>
        <taxon>Ficus</taxon>
    </lineage>
</organism>
<dbReference type="Proteomes" id="UP001187192">
    <property type="component" value="Unassembled WGS sequence"/>
</dbReference>